<dbReference type="GO" id="GO:0005737">
    <property type="term" value="C:cytoplasm"/>
    <property type="evidence" value="ECO:0007669"/>
    <property type="project" value="TreeGrafter"/>
</dbReference>
<dbReference type="SUPFAM" id="SSF53720">
    <property type="entry name" value="ALDH-like"/>
    <property type="match status" value="1"/>
</dbReference>
<dbReference type="PANTHER" id="PTHR43570">
    <property type="entry name" value="ALDEHYDE DEHYDROGENASE"/>
    <property type="match status" value="1"/>
</dbReference>
<evidence type="ECO:0000256" key="2">
    <source>
        <dbReference type="ARBA" id="ARBA00023002"/>
    </source>
</evidence>
<keyword evidence="5" id="KW-1185">Reference proteome</keyword>
<comment type="similarity">
    <text evidence="1">Belongs to the aldehyde dehydrogenase family.</text>
</comment>
<proteinExistence type="inferred from homology"/>
<evidence type="ECO:0000313" key="4">
    <source>
        <dbReference type="EMBL" id="KAE8690068.1"/>
    </source>
</evidence>
<organism evidence="4 5">
    <name type="scientific">Hibiscus syriacus</name>
    <name type="common">Rose of Sharon</name>
    <dbReference type="NCBI Taxonomy" id="106335"/>
    <lineage>
        <taxon>Eukaryota</taxon>
        <taxon>Viridiplantae</taxon>
        <taxon>Streptophyta</taxon>
        <taxon>Embryophyta</taxon>
        <taxon>Tracheophyta</taxon>
        <taxon>Spermatophyta</taxon>
        <taxon>Magnoliopsida</taxon>
        <taxon>eudicotyledons</taxon>
        <taxon>Gunneridae</taxon>
        <taxon>Pentapetalae</taxon>
        <taxon>rosids</taxon>
        <taxon>malvids</taxon>
        <taxon>Malvales</taxon>
        <taxon>Malvaceae</taxon>
        <taxon>Malvoideae</taxon>
        <taxon>Hibiscus</taxon>
    </lineage>
</organism>
<name>A0A6A2ZDT4_HIBSY</name>
<comment type="caution">
    <text evidence="4">The sequence shown here is derived from an EMBL/GenBank/DDBJ whole genome shotgun (WGS) entry which is preliminary data.</text>
</comment>
<dbReference type="Proteomes" id="UP000436088">
    <property type="component" value="Unassembled WGS sequence"/>
</dbReference>
<dbReference type="GO" id="GO:0004029">
    <property type="term" value="F:aldehyde dehydrogenase (NAD+) activity"/>
    <property type="evidence" value="ECO:0007669"/>
    <property type="project" value="TreeGrafter"/>
</dbReference>
<dbReference type="InterPro" id="IPR012394">
    <property type="entry name" value="Aldehyde_DH_NAD(P)"/>
</dbReference>
<sequence length="351" mass="39077">MYDADIDDNLSIVSRNCVRTSWSCLGHIYLELPFLYMHESVRALSLEPVIGAIAAGNAVVLKPSEIAPATSLLLSRYLYISDGARVGHIVMAAAAKNLTPVTLELGGKCPAVGTSKRIVAGKWVCNNGQVCIGVDYIITTKEFAPKALVSAVEEKFGKDPMESKERSRIINLFHFSRLVNLLDEDKVERLEDSFAMINQKPKPLASYLFSDDEQIKREFVQNVYAGGMAINETILQHEIWIHDEFILKFNDWRSHQIFLSEVTVPSLPVGGVGESGMGTYDGKFSFDTFSHKKAVLYRSFSGESPTRYPPYTPEKQKQTKANQSLSGNIFKITLALLGWFKDRVNAHTFAG</sequence>
<gene>
    <name evidence="4" type="ORF">F3Y22_tig00110928pilonHSYRG00009</name>
</gene>
<evidence type="ECO:0000256" key="1">
    <source>
        <dbReference type="ARBA" id="ARBA00009986"/>
    </source>
</evidence>
<accession>A0A6A2ZDT4</accession>
<dbReference type="InterPro" id="IPR015590">
    <property type="entry name" value="Aldehyde_DH_dom"/>
</dbReference>
<dbReference type="InterPro" id="IPR016162">
    <property type="entry name" value="Ald_DH_N"/>
</dbReference>
<reference evidence="4" key="1">
    <citation type="submission" date="2019-09" db="EMBL/GenBank/DDBJ databases">
        <title>Draft genome information of white flower Hibiscus syriacus.</title>
        <authorList>
            <person name="Kim Y.-M."/>
        </authorList>
    </citation>
    <scope>NUCLEOTIDE SEQUENCE [LARGE SCALE GENOMIC DNA]</scope>
    <source>
        <strain evidence="4">YM2019G1</strain>
    </source>
</reference>
<dbReference type="InterPro" id="IPR016163">
    <property type="entry name" value="Ald_DH_C"/>
</dbReference>
<dbReference type="AlphaFoldDB" id="A0A6A2ZDT4"/>
<dbReference type="GO" id="GO:0006081">
    <property type="term" value="P:aldehyde metabolic process"/>
    <property type="evidence" value="ECO:0007669"/>
    <property type="project" value="InterPro"/>
</dbReference>
<dbReference type="Gene3D" id="3.40.605.10">
    <property type="entry name" value="Aldehyde Dehydrogenase, Chain A, domain 1"/>
    <property type="match status" value="3"/>
</dbReference>
<dbReference type="Pfam" id="PF00171">
    <property type="entry name" value="Aldedh"/>
    <property type="match status" value="1"/>
</dbReference>
<evidence type="ECO:0000313" key="5">
    <source>
        <dbReference type="Proteomes" id="UP000436088"/>
    </source>
</evidence>
<dbReference type="EMBL" id="VEPZ02001164">
    <property type="protein sequence ID" value="KAE8690068.1"/>
    <property type="molecule type" value="Genomic_DNA"/>
</dbReference>
<protein>
    <submittedName>
        <fullName evidence="4">Aldehyde dehydrogenase 3I1 isoform 2</fullName>
    </submittedName>
</protein>
<dbReference type="PANTHER" id="PTHR43570:SF25">
    <property type="entry name" value="ALDEHYDE DEHYDROGENASE FAMILY 3 MEMBER I1, CHLOROPLASTIC"/>
    <property type="match status" value="1"/>
</dbReference>
<dbReference type="InterPro" id="IPR016161">
    <property type="entry name" value="Ald_DH/histidinol_DH"/>
</dbReference>
<evidence type="ECO:0000259" key="3">
    <source>
        <dbReference type="Pfam" id="PF00171"/>
    </source>
</evidence>
<feature type="domain" description="Aldehyde dehydrogenase" evidence="3">
    <location>
        <begin position="84"/>
        <end position="156"/>
    </location>
</feature>
<keyword evidence="2" id="KW-0560">Oxidoreductase</keyword>
<dbReference type="Gene3D" id="3.40.309.10">
    <property type="entry name" value="Aldehyde Dehydrogenase, Chain A, domain 2"/>
    <property type="match status" value="2"/>
</dbReference>